<organism evidence="8 9">
    <name type="scientific">Pseudogulbenkiania subflava DSM 22618</name>
    <dbReference type="NCBI Taxonomy" id="1123014"/>
    <lineage>
        <taxon>Bacteria</taxon>
        <taxon>Pseudomonadati</taxon>
        <taxon>Pseudomonadota</taxon>
        <taxon>Betaproteobacteria</taxon>
        <taxon>Neisseriales</taxon>
        <taxon>Chromobacteriaceae</taxon>
        <taxon>Pseudogulbenkiania</taxon>
    </lineage>
</organism>
<dbReference type="RefSeq" id="WP_085274781.1">
    <property type="nucleotide sequence ID" value="NZ_FXAG01000002.1"/>
</dbReference>
<dbReference type="GO" id="GO:0016682">
    <property type="term" value="F:oxidoreductase activity, acting on diphenols and related substances as donors, oxygen as acceptor"/>
    <property type="evidence" value="ECO:0007669"/>
    <property type="project" value="TreeGrafter"/>
</dbReference>
<protein>
    <submittedName>
        <fullName evidence="8">Cytochrome bd-I ubiquinol oxidase subunit 2 apoprotein</fullName>
    </submittedName>
</protein>
<keyword evidence="9" id="KW-1185">Reference proteome</keyword>
<evidence type="ECO:0000256" key="2">
    <source>
        <dbReference type="ARBA" id="ARBA00007543"/>
    </source>
</evidence>
<keyword evidence="6 7" id="KW-0472">Membrane</keyword>
<keyword evidence="5 7" id="KW-1133">Transmembrane helix</keyword>
<feature type="transmembrane region" description="Helical" evidence="7">
    <location>
        <begin position="226"/>
        <end position="247"/>
    </location>
</feature>
<dbReference type="PANTHER" id="PTHR43141">
    <property type="entry name" value="CYTOCHROME BD2 SUBUNIT II"/>
    <property type="match status" value="1"/>
</dbReference>
<dbReference type="EMBL" id="FXAG01000002">
    <property type="protein sequence ID" value="SME97174.1"/>
    <property type="molecule type" value="Genomic_DNA"/>
</dbReference>
<reference evidence="9" key="1">
    <citation type="submission" date="2017-04" db="EMBL/GenBank/DDBJ databases">
        <authorList>
            <person name="Varghese N."/>
            <person name="Submissions S."/>
        </authorList>
    </citation>
    <scope>NUCLEOTIDE SEQUENCE [LARGE SCALE GENOMIC DNA]</scope>
    <source>
        <strain evidence="9">DSM 22618</strain>
    </source>
</reference>
<dbReference type="STRING" id="1123014.SAMN02745746_00412"/>
<keyword evidence="4 7" id="KW-0812">Transmembrane</keyword>
<comment type="similarity">
    <text evidence="2">Belongs to the cytochrome ubiquinol oxidase subunit 2 family.</text>
</comment>
<evidence type="ECO:0000313" key="9">
    <source>
        <dbReference type="Proteomes" id="UP000192920"/>
    </source>
</evidence>
<feature type="transmembrane region" description="Helical" evidence="7">
    <location>
        <begin position="191"/>
        <end position="214"/>
    </location>
</feature>
<dbReference type="PANTHER" id="PTHR43141:SF2">
    <property type="entry name" value="BLR3729 PROTEIN"/>
    <property type="match status" value="1"/>
</dbReference>
<name>A0A1Y6BA29_9NEIS</name>
<feature type="transmembrane region" description="Helical" evidence="7">
    <location>
        <begin position="301"/>
        <end position="323"/>
    </location>
</feature>
<sequence>MNAELWLPVVFAGLMAISLLAYVILDGYDLGVGILLPLGSEAERDTMIASIGPFWDANETWLVLGVGLLLVAFPLAHGIILGELYLPVALMLLGLILRGVAFDFRVKARDPHRPWWNAAFAAGSLLAALSQGVMLGRYLTGFAPGAAAWGFALLAGAGLAAAYALLGAGWLIMKTRGALQARAIGWARRALYGTGLAVLAVSIATPLASAHIAAKWFVLPDFLLLLPLPLGSLALFALLALSLPRLARRQAAGNDSLCWLPFAATVGIVLLSFWGLAYSVFPDIVIGRLTIWQAASSPEALRVILWGAAVVLPTIVGYTVYAYRVFWGKAEGLSYS</sequence>
<feature type="transmembrane region" description="Helical" evidence="7">
    <location>
        <begin position="146"/>
        <end position="171"/>
    </location>
</feature>
<accession>A0A1Y6BA29</accession>
<evidence type="ECO:0000256" key="7">
    <source>
        <dbReference type="SAM" id="Phobius"/>
    </source>
</evidence>
<dbReference type="GO" id="GO:0005886">
    <property type="term" value="C:plasma membrane"/>
    <property type="evidence" value="ECO:0007669"/>
    <property type="project" value="UniProtKB-SubCell"/>
</dbReference>
<dbReference type="AlphaFoldDB" id="A0A1Y6BA29"/>
<dbReference type="Proteomes" id="UP000192920">
    <property type="component" value="Unassembled WGS sequence"/>
</dbReference>
<feature type="transmembrane region" description="Helical" evidence="7">
    <location>
        <begin position="6"/>
        <end position="25"/>
    </location>
</feature>
<evidence type="ECO:0000256" key="1">
    <source>
        <dbReference type="ARBA" id="ARBA00004651"/>
    </source>
</evidence>
<comment type="subcellular location">
    <subcellularLocation>
        <location evidence="1">Cell membrane</location>
        <topology evidence="1">Multi-pass membrane protein</topology>
    </subcellularLocation>
</comment>
<evidence type="ECO:0000256" key="6">
    <source>
        <dbReference type="ARBA" id="ARBA00023136"/>
    </source>
</evidence>
<dbReference type="GO" id="GO:0009055">
    <property type="term" value="F:electron transfer activity"/>
    <property type="evidence" value="ECO:0007669"/>
    <property type="project" value="TreeGrafter"/>
</dbReference>
<proteinExistence type="inferred from homology"/>
<dbReference type="GO" id="GO:0070069">
    <property type="term" value="C:cytochrome complex"/>
    <property type="evidence" value="ECO:0007669"/>
    <property type="project" value="TreeGrafter"/>
</dbReference>
<keyword evidence="3" id="KW-1003">Cell membrane</keyword>
<dbReference type="GO" id="GO:0019646">
    <property type="term" value="P:aerobic electron transport chain"/>
    <property type="evidence" value="ECO:0007669"/>
    <property type="project" value="TreeGrafter"/>
</dbReference>
<dbReference type="Pfam" id="PF02322">
    <property type="entry name" value="Cyt_bd_oxida_II"/>
    <property type="match status" value="1"/>
</dbReference>
<dbReference type="InterPro" id="IPR003317">
    <property type="entry name" value="Cyt-d_oxidase_su2"/>
</dbReference>
<gene>
    <name evidence="8" type="ORF">SAMN02745746_00412</name>
</gene>
<feature type="transmembrane region" description="Helical" evidence="7">
    <location>
        <begin position="116"/>
        <end position="134"/>
    </location>
</feature>
<evidence type="ECO:0000256" key="4">
    <source>
        <dbReference type="ARBA" id="ARBA00022692"/>
    </source>
</evidence>
<feature type="transmembrane region" description="Helical" evidence="7">
    <location>
        <begin position="86"/>
        <end position="104"/>
    </location>
</feature>
<evidence type="ECO:0000256" key="3">
    <source>
        <dbReference type="ARBA" id="ARBA00022475"/>
    </source>
</evidence>
<evidence type="ECO:0000256" key="5">
    <source>
        <dbReference type="ARBA" id="ARBA00022989"/>
    </source>
</evidence>
<feature type="transmembrane region" description="Helical" evidence="7">
    <location>
        <begin position="259"/>
        <end position="281"/>
    </location>
</feature>
<evidence type="ECO:0000313" key="8">
    <source>
        <dbReference type="EMBL" id="SME97174.1"/>
    </source>
</evidence>